<evidence type="ECO:0000313" key="2">
    <source>
        <dbReference type="Proteomes" id="UP000320404"/>
    </source>
</evidence>
<reference evidence="1 2" key="1">
    <citation type="submission" date="2019-02" db="EMBL/GenBank/DDBJ databases">
        <title>Prokaryotic population dynamics and viral predation in marine succession experiment using metagenomics: the confinement effect.</title>
        <authorList>
            <person name="Haro-Moreno J.M."/>
            <person name="Rodriguez-Valera F."/>
            <person name="Lopez-Perez M."/>
        </authorList>
    </citation>
    <scope>NUCLEOTIDE SEQUENCE [LARGE SCALE GENOMIC DNA]</scope>
    <source>
        <strain evidence="1">MED-G158</strain>
    </source>
</reference>
<gene>
    <name evidence="1" type="ORF">EVA69_06580</name>
</gene>
<proteinExistence type="predicted"/>
<name>A0A520RTT4_9GAMM</name>
<sequence length="178" mass="20456">MNLKTVSQFAIALLLASCITPSIHNWPEEVPRQSLFLRAYRADTANQTLQTEQAYLEWILGFYQGTLIYPTGWLDVEEVLLESTEPESRAQLDERLEQLGITIGAEWAKENEARLIDNRMLALWGSTLQLMQGTEERIEAIEVVSEDIDQLFAGSLRKRDIVEARYAEKLRFEVFGDF</sequence>
<dbReference type="EMBL" id="SHAH01000123">
    <property type="protein sequence ID" value="RZO73568.1"/>
    <property type="molecule type" value="Genomic_DNA"/>
</dbReference>
<protein>
    <submittedName>
        <fullName evidence="1">Uncharacterized protein</fullName>
    </submittedName>
</protein>
<organism evidence="1 2">
    <name type="scientific">OM182 bacterium</name>
    <dbReference type="NCBI Taxonomy" id="2510334"/>
    <lineage>
        <taxon>Bacteria</taxon>
        <taxon>Pseudomonadati</taxon>
        <taxon>Pseudomonadota</taxon>
        <taxon>Gammaproteobacteria</taxon>
        <taxon>OMG group</taxon>
        <taxon>OM182 clade</taxon>
    </lineage>
</organism>
<dbReference type="AlphaFoldDB" id="A0A520RTT4"/>
<comment type="caution">
    <text evidence="1">The sequence shown here is derived from an EMBL/GenBank/DDBJ whole genome shotgun (WGS) entry which is preliminary data.</text>
</comment>
<evidence type="ECO:0000313" key="1">
    <source>
        <dbReference type="EMBL" id="RZO73568.1"/>
    </source>
</evidence>
<accession>A0A520RTT4</accession>
<dbReference type="Proteomes" id="UP000320404">
    <property type="component" value="Unassembled WGS sequence"/>
</dbReference>
<dbReference type="PROSITE" id="PS51257">
    <property type="entry name" value="PROKAR_LIPOPROTEIN"/>
    <property type="match status" value="1"/>
</dbReference>